<sequence>MRSVWETLAVTLFLAELGDFRLLGVIHSPYFTIDLAPSLLRFCVVQCITWHRSSTTRNTSPKVWWNNIVLSAANLSI</sequence>
<accession>A0ACC0UF48</accession>
<protein>
    <submittedName>
        <fullName evidence="1">Uncharacterized protein</fullName>
    </submittedName>
</protein>
<dbReference type="EMBL" id="JAGFNK010000058">
    <property type="protein sequence ID" value="KAI9509679.1"/>
    <property type="molecule type" value="Genomic_DNA"/>
</dbReference>
<keyword evidence="2" id="KW-1185">Reference proteome</keyword>
<comment type="caution">
    <text evidence="1">The sequence shown here is derived from an EMBL/GenBank/DDBJ whole genome shotgun (WGS) entry which is preliminary data.</text>
</comment>
<gene>
    <name evidence="1" type="ORF">F5148DRAFT_1185762</name>
</gene>
<name>A0ACC0UF48_9AGAM</name>
<organism evidence="1 2">
    <name type="scientific">Russula earlei</name>
    <dbReference type="NCBI Taxonomy" id="71964"/>
    <lineage>
        <taxon>Eukaryota</taxon>
        <taxon>Fungi</taxon>
        <taxon>Dikarya</taxon>
        <taxon>Basidiomycota</taxon>
        <taxon>Agaricomycotina</taxon>
        <taxon>Agaricomycetes</taxon>
        <taxon>Russulales</taxon>
        <taxon>Russulaceae</taxon>
        <taxon>Russula</taxon>
    </lineage>
</organism>
<reference evidence="1" key="1">
    <citation type="submission" date="2021-03" db="EMBL/GenBank/DDBJ databases">
        <title>Evolutionary priming and transition to the ectomycorrhizal habit in an iconic lineage of mushroom-forming fungi: is preadaptation a requirement?</title>
        <authorList>
            <consortium name="DOE Joint Genome Institute"/>
            <person name="Looney B.P."/>
            <person name="Miyauchi S."/>
            <person name="Morin E."/>
            <person name="Drula E."/>
            <person name="Courty P.E."/>
            <person name="Chicoki N."/>
            <person name="Fauchery L."/>
            <person name="Kohler A."/>
            <person name="Kuo A."/>
            <person name="LaButti K."/>
            <person name="Pangilinan J."/>
            <person name="Lipzen A."/>
            <person name="Riley R."/>
            <person name="Andreopoulos W."/>
            <person name="He G."/>
            <person name="Johnson J."/>
            <person name="Barry K.W."/>
            <person name="Grigoriev I.V."/>
            <person name="Nagy L."/>
            <person name="Hibbett D."/>
            <person name="Henrissat B."/>
            <person name="Matheny P.B."/>
            <person name="Labbe J."/>
            <person name="Martin A.F."/>
        </authorList>
    </citation>
    <scope>NUCLEOTIDE SEQUENCE</scope>
    <source>
        <strain evidence="1">BPL698</strain>
    </source>
</reference>
<proteinExistence type="predicted"/>
<dbReference type="Proteomes" id="UP001207468">
    <property type="component" value="Unassembled WGS sequence"/>
</dbReference>
<evidence type="ECO:0000313" key="1">
    <source>
        <dbReference type="EMBL" id="KAI9509679.1"/>
    </source>
</evidence>
<evidence type="ECO:0000313" key="2">
    <source>
        <dbReference type="Proteomes" id="UP001207468"/>
    </source>
</evidence>